<feature type="compositionally biased region" description="Polar residues" evidence="1">
    <location>
        <begin position="767"/>
        <end position="777"/>
    </location>
</feature>
<dbReference type="GO" id="GO:0004515">
    <property type="term" value="F:nicotinate-nucleotide adenylyltransferase activity"/>
    <property type="evidence" value="ECO:0007669"/>
    <property type="project" value="TreeGrafter"/>
</dbReference>
<feature type="compositionally biased region" description="Low complexity" evidence="1">
    <location>
        <begin position="11"/>
        <end position="46"/>
    </location>
</feature>
<feature type="compositionally biased region" description="Polar residues" evidence="1">
    <location>
        <begin position="652"/>
        <end position="677"/>
    </location>
</feature>
<dbReference type="Proteomes" id="UP000274429">
    <property type="component" value="Unassembled WGS sequence"/>
</dbReference>
<feature type="region of interest" description="Disordered" evidence="1">
    <location>
        <begin position="249"/>
        <end position="285"/>
    </location>
</feature>
<name>A0A158RE03_HYDTA</name>
<dbReference type="PANTHER" id="PTHR12039">
    <property type="entry name" value="NICOTINAMIDE MONONUCLEOTIDE ADENYLYLTRANSFERASE"/>
    <property type="match status" value="1"/>
</dbReference>
<dbReference type="GO" id="GO:0000309">
    <property type="term" value="F:nicotinamide-nucleotide adenylyltransferase activity"/>
    <property type="evidence" value="ECO:0007669"/>
    <property type="project" value="TreeGrafter"/>
</dbReference>
<dbReference type="WBParaSite" id="TTAC_0000640501-mRNA-1">
    <property type="protein sequence ID" value="TTAC_0000640501-mRNA-1"/>
    <property type="gene ID" value="TTAC_0000640501"/>
</dbReference>
<proteinExistence type="predicted"/>
<reference evidence="4" key="1">
    <citation type="submission" date="2016-04" db="UniProtKB">
        <authorList>
            <consortium name="WormBaseParasite"/>
        </authorList>
    </citation>
    <scope>IDENTIFICATION</scope>
</reference>
<sequence length="1084" mass="119083">MNERRQDVRQPSRSNSNQSASSSPTSLDTVVFAASASPTATVTPTADSERRARSLPSSTSNSSAKSVSTASSSSSLNGSSTRSSSTTTTNTISSYDSSSYSSTENTTSFSSSYSSYSSSTSTSPRDPAVKSAAMSSTQGSSIRVKRPRELRSAEGAVSAPSSEGEPGGKEATVVAVAKDFLPSPPPVKVERSEGSGEWSMDPCDCRCYCSWQSVAPEPVVLVACGSFNPITTMHLRMMELARDAVEKTWSFQQQQQQQRQKHKPPQTDNDEGLTTEKGPSLSSQHLLNPRRQVVVVGILSPVSDAYAKSGLASAASRCRLARLACATTSDWLAVDSWEASRCHWTPTRRVLERIQERMHRISQGLEDVASVESVVAERTEAANSDLNDLDDPRLGEFLGSQGEDDETTKMVHKGSATNAWLAEHLRAVRDAEAAEEAEPGNRCCCGRRRPFASTSTNPVLPPVRVKLVCGADLLESFATPNLWSEEDMTALVRDYGIVCISRPGSNAARLLYEMDLLSRYEQNVILATEWSQNGLSATVVRRALARGQSVRYLVPDAALEEIYARGLYGAARPSRMRPRPPPRLVILVPPPPVTPLSPPQVKEEEEDVEALRRRPQHPSTCANREARLAGPEAPVQTLERGTDPLQVETRSHSVQTRLSSLPSPQTMSSAAETTDTAHPSGPLILHRVIVDPSAETMAEEGGGSGTGLTAILPLLKQCTRCGSQRVRLLLVERPPPTQAPSTPSPVVHTSRQPQQQRQPHLHRPQRTTLPRTSQAIRKSSDQELSHHLQQEQPHHHHHHHRRHQSSRQLRLIPTIRSLTQPVKFPSSVIEEKSHEAASSAVKHAERTRRTTFRRQQAAPCAHHSHLHHQHEFHHYHTAPPPQRSHQRQHLRTSETTSSGGKGRSLPRDVTPHRLARHIHHSHQYSHHQGLSGALSQELPSAPIATSDIVPVHHQPTLPEAFHPVISRQRPRRRDKQRVGPRELRLEGDGSATPSSVPIRGTVAYLPHPHFHRRHHLTPPAVEAQPAPPPLAPRLRRSLTTAATPAISLSQPLLTQTSAVGRPRRTYDEVDYLLYNLCLNIESAL</sequence>
<feature type="region of interest" description="Disordered" evidence="1">
    <location>
        <begin position="959"/>
        <end position="998"/>
    </location>
</feature>
<evidence type="ECO:0000256" key="1">
    <source>
        <dbReference type="SAM" id="MobiDB-lite"/>
    </source>
</evidence>
<dbReference type="SUPFAM" id="SSF52374">
    <property type="entry name" value="Nucleotidylyl transferase"/>
    <property type="match status" value="2"/>
</dbReference>
<dbReference type="AlphaFoldDB" id="A0A158RE03"/>
<feature type="region of interest" description="Disordered" evidence="1">
    <location>
        <begin position="732"/>
        <end position="808"/>
    </location>
</feature>
<feature type="compositionally biased region" description="Basic and acidic residues" evidence="1">
    <location>
        <begin position="1"/>
        <end position="10"/>
    </location>
</feature>
<gene>
    <name evidence="2" type="ORF">TTAC_LOCUS6390</name>
</gene>
<dbReference type="EMBL" id="UYWX01020301">
    <property type="protein sequence ID" value="VDM30591.1"/>
    <property type="molecule type" value="Genomic_DNA"/>
</dbReference>
<dbReference type="PANTHER" id="PTHR12039:SF0">
    <property type="entry name" value="NICOTINAMIDE-NUCLEOTIDE ADENYLYLTRANSFERASE"/>
    <property type="match status" value="1"/>
</dbReference>
<dbReference type="Gene3D" id="3.40.50.620">
    <property type="entry name" value="HUPs"/>
    <property type="match status" value="1"/>
</dbReference>
<dbReference type="InterPro" id="IPR014729">
    <property type="entry name" value="Rossmann-like_a/b/a_fold"/>
</dbReference>
<evidence type="ECO:0000313" key="4">
    <source>
        <dbReference type="WBParaSite" id="TTAC_0000640501-mRNA-1"/>
    </source>
</evidence>
<feature type="compositionally biased region" description="Basic and acidic residues" evidence="1">
    <location>
        <begin position="976"/>
        <end position="987"/>
    </location>
</feature>
<evidence type="ECO:0000313" key="2">
    <source>
        <dbReference type="EMBL" id="VDM30591.1"/>
    </source>
</evidence>
<accession>A0A158RE03</accession>
<feature type="compositionally biased region" description="Low complexity" evidence="1">
    <location>
        <begin position="739"/>
        <end position="758"/>
    </location>
</feature>
<feature type="compositionally biased region" description="Basic residues" evidence="1">
    <location>
        <begin position="865"/>
        <end position="876"/>
    </location>
</feature>
<feature type="region of interest" description="Disordered" evidence="1">
    <location>
        <begin position="588"/>
        <end position="681"/>
    </location>
</feature>
<feature type="compositionally biased region" description="Basic residues" evidence="1">
    <location>
        <begin position="794"/>
        <end position="805"/>
    </location>
</feature>
<organism evidence="4">
    <name type="scientific">Hydatigena taeniaeformis</name>
    <name type="common">Feline tapeworm</name>
    <name type="synonym">Taenia taeniaeformis</name>
    <dbReference type="NCBI Taxonomy" id="6205"/>
    <lineage>
        <taxon>Eukaryota</taxon>
        <taxon>Metazoa</taxon>
        <taxon>Spiralia</taxon>
        <taxon>Lophotrochozoa</taxon>
        <taxon>Platyhelminthes</taxon>
        <taxon>Cestoda</taxon>
        <taxon>Eucestoda</taxon>
        <taxon>Cyclophyllidea</taxon>
        <taxon>Taeniidae</taxon>
        <taxon>Hydatigera</taxon>
    </lineage>
</organism>
<feature type="compositionally biased region" description="Low complexity" evidence="1">
    <location>
        <begin position="57"/>
        <end position="123"/>
    </location>
</feature>
<keyword evidence="3" id="KW-1185">Reference proteome</keyword>
<protein>
    <submittedName>
        <fullName evidence="4">CTP_transf_like domain-containing protein</fullName>
    </submittedName>
</protein>
<feature type="region of interest" description="Disordered" evidence="1">
    <location>
        <begin position="829"/>
        <end position="851"/>
    </location>
</feature>
<feature type="compositionally biased region" description="Basic and acidic residues" evidence="1">
    <location>
        <begin position="778"/>
        <end position="793"/>
    </location>
</feature>
<feature type="compositionally biased region" description="Pro residues" evidence="1">
    <location>
        <begin position="588"/>
        <end position="598"/>
    </location>
</feature>
<feature type="region of interest" description="Disordered" evidence="1">
    <location>
        <begin position="1"/>
        <end position="169"/>
    </location>
</feature>
<reference evidence="2 3" key="2">
    <citation type="submission" date="2018-11" db="EMBL/GenBank/DDBJ databases">
        <authorList>
            <consortium name="Pathogen Informatics"/>
        </authorList>
    </citation>
    <scope>NUCLEOTIDE SEQUENCE [LARGE SCALE GENOMIC DNA]</scope>
</reference>
<dbReference type="STRING" id="6205.A0A158RE03"/>
<dbReference type="GO" id="GO:0009435">
    <property type="term" value="P:NAD+ biosynthetic process"/>
    <property type="evidence" value="ECO:0007669"/>
    <property type="project" value="TreeGrafter"/>
</dbReference>
<feature type="region of interest" description="Disordered" evidence="1">
    <location>
        <begin position="865"/>
        <end position="908"/>
    </location>
</feature>
<dbReference type="InterPro" id="IPR051182">
    <property type="entry name" value="Euk_NMN_adenylyltrnsfrase"/>
</dbReference>
<dbReference type="OrthoDB" id="422187at2759"/>
<evidence type="ECO:0000313" key="3">
    <source>
        <dbReference type="Proteomes" id="UP000274429"/>
    </source>
</evidence>